<evidence type="ECO:0000256" key="2">
    <source>
        <dbReference type="ARBA" id="ARBA00022679"/>
    </source>
</evidence>
<dbReference type="EMBL" id="NARP01000002">
    <property type="protein sequence ID" value="OTQ01482.1"/>
    <property type="molecule type" value="Genomic_DNA"/>
</dbReference>
<evidence type="ECO:0000313" key="4">
    <source>
        <dbReference type="EMBL" id="OTQ01482.1"/>
    </source>
</evidence>
<feature type="domain" description="Maltose/galactoside acetyltransferase" evidence="3">
    <location>
        <begin position="1"/>
        <end position="32"/>
    </location>
</feature>
<evidence type="ECO:0000256" key="1">
    <source>
        <dbReference type="ARBA" id="ARBA00007274"/>
    </source>
</evidence>
<gene>
    <name evidence="5" type="ORF">B6C91_01130</name>
    <name evidence="4" type="ORF">B6D08_01075</name>
</gene>
<evidence type="ECO:0000313" key="6">
    <source>
        <dbReference type="Proteomes" id="UP000194800"/>
    </source>
</evidence>
<comment type="caution">
    <text evidence="4">The sequence shown here is derived from an EMBL/GenBank/DDBJ whole genome shotgun (WGS) entry which is preliminary data.</text>
</comment>
<dbReference type="AlphaFoldDB" id="A0A242NLI9"/>
<proteinExistence type="inferred from homology"/>
<comment type="similarity">
    <text evidence="1">Belongs to the transferase hexapeptide repeat family.</text>
</comment>
<name>A0A242NLI9_9GAMM</name>
<keyword evidence="6" id="KW-1185">Reference proteome</keyword>
<dbReference type="InterPro" id="IPR024688">
    <property type="entry name" value="Mac_dom"/>
</dbReference>
<accession>A0A242NLI9</accession>
<dbReference type="OrthoDB" id="9903316at2"/>
<sequence length="48" mass="5749">MIARLLYDPCINLLANERFYAQDICFQLNQLLYKKNALITSFYVNNFK</sequence>
<dbReference type="Pfam" id="PF12464">
    <property type="entry name" value="Mac"/>
    <property type="match status" value="1"/>
</dbReference>
<dbReference type="EMBL" id="NART01000003">
    <property type="protein sequence ID" value="OTQ11664.1"/>
    <property type="molecule type" value="Genomic_DNA"/>
</dbReference>
<evidence type="ECO:0000259" key="3">
    <source>
        <dbReference type="Pfam" id="PF12464"/>
    </source>
</evidence>
<dbReference type="Proteomes" id="UP000194800">
    <property type="component" value="Unassembled WGS sequence"/>
</dbReference>
<protein>
    <recommendedName>
        <fullName evidence="3">Maltose/galactoside acetyltransferase domain-containing protein</fullName>
    </recommendedName>
</protein>
<keyword evidence="2" id="KW-0808">Transferase</keyword>
<evidence type="ECO:0000313" key="7">
    <source>
        <dbReference type="Proteomes" id="UP000194977"/>
    </source>
</evidence>
<reference evidence="6 7" key="1">
    <citation type="submission" date="2017-03" db="EMBL/GenBank/DDBJ databases">
        <title>Comparative genomics of honeybee gut symbionts reveal geographically distinct and subgroup specific antibiotic resistance.</title>
        <authorList>
            <person name="Ludvigsen J."/>
            <person name="Porcellato D."/>
            <person name="Labee-Lund T.M."/>
            <person name="Amdam G.V."/>
            <person name="Rudi K."/>
        </authorList>
    </citation>
    <scope>NUCLEOTIDE SEQUENCE [LARGE SCALE GENOMIC DNA]</scope>
    <source>
        <strain evidence="4 7">A-7-12</strain>
        <strain evidence="5 6">A-9-12</strain>
    </source>
</reference>
<dbReference type="RefSeq" id="WP_086271800.1">
    <property type="nucleotide sequence ID" value="NZ_MZNE01000008.1"/>
</dbReference>
<dbReference type="GO" id="GO:0016407">
    <property type="term" value="F:acetyltransferase activity"/>
    <property type="evidence" value="ECO:0007669"/>
    <property type="project" value="InterPro"/>
</dbReference>
<organism evidence="4 7">
    <name type="scientific">Gilliamella apicola</name>
    <dbReference type="NCBI Taxonomy" id="1196095"/>
    <lineage>
        <taxon>Bacteria</taxon>
        <taxon>Pseudomonadati</taxon>
        <taxon>Pseudomonadota</taxon>
        <taxon>Gammaproteobacteria</taxon>
        <taxon>Orbales</taxon>
        <taxon>Orbaceae</taxon>
        <taxon>Gilliamella</taxon>
    </lineage>
</organism>
<evidence type="ECO:0000313" key="5">
    <source>
        <dbReference type="EMBL" id="OTQ11664.1"/>
    </source>
</evidence>
<dbReference type="Proteomes" id="UP000194977">
    <property type="component" value="Unassembled WGS sequence"/>
</dbReference>